<keyword evidence="3" id="KW-1185">Reference proteome</keyword>
<dbReference type="SUPFAM" id="SSF69255">
    <property type="entry name" value="gp5 N-terminal domain-like"/>
    <property type="match status" value="1"/>
</dbReference>
<evidence type="ECO:0000313" key="3">
    <source>
        <dbReference type="Proteomes" id="UP000706525"/>
    </source>
</evidence>
<protein>
    <recommendedName>
        <fullName evidence="1">Gp5/Type VI secretion system Vgr protein OB-fold domain-containing protein</fullName>
    </recommendedName>
</protein>
<dbReference type="EMBL" id="CAJZAG010000018">
    <property type="protein sequence ID" value="CAG9186474.1"/>
    <property type="molecule type" value="Genomic_DNA"/>
</dbReference>
<name>A0ABM8Y164_9BURK</name>
<evidence type="ECO:0000313" key="2">
    <source>
        <dbReference type="EMBL" id="CAG9186474.1"/>
    </source>
</evidence>
<dbReference type="RefSeq" id="WP_223995637.1">
    <property type="nucleotide sequence ID" value="NZ_CAJZAG010000018.1"/>
</dbReference>
<dbReference type="InterPro" id="IPR006531">
    <property type="entry name" value="Gp5/Vgr_OB"/>
</dbReference>
<organism evidence="2 3">
    <name type="scientific">Cupriavidus pampae</name>
    <dbReference type="NCBI Taxonomy" id="659251"/>
    <lineage>
        <taxon>Bacteria</taxon>
        <taxon>Pseudomonadati</taxon>
        <taxon>Pseudomonadota</taxon>
        <taxon>Betaproteobacteria</taxon>
        <taxon>Burkholderiales</taxon>
        <taxon>Burkholderiaceae</taxon>
        <taxon>Cupriavidus</taxon>
    </lineage>
</organism>
<evidence type="ECO:0000259" key="1">
    <source>
        <dbReference type="Pfam" id="PF04717"/>
    </source>
</evidence>
<feature type="domain" description="Gp5/Type VI secretion system Vgr protein OB-fold" evidence="1">
    <location>
        <begin position="376"/>
        <end position="450"/>
    </location>
</feature>
<gene>
    <name evidence="2" type="ORF">LMG32289_06453</name>
</gene>
<reference evidence="2 3" key="1">
    <citation type="submission" date="2021-08" db="EMBL/GenBank/DDBJ databases">
        <authorList>
            <person name="Peeters C."/>
        </authorList>
    </citation>
    <scope>NUCLEOTIDE SEQUENCE [LARGE SCALE GENOMIC DNA]</scope>
    <source>
        <strain evidence="2 3">LMG 32289</strain>
    </source>
</reference>
<dbReference type="Gene3D" id="2.40.50.230">
    <property type="entry name" value="Gp5 N-terminal domain"/>
    <property type="match status" value="1"/>
</dbReference>
<accession>A0ABM8Y164</accession>
<proteinExistence type="predicted"/>
<dbReference type="NCBIfam" id="TIGR01646">
    <property type="entry name" value="vgr_GE"/>
    <property type="match status" value="1"/>
</dbReference>
<dbReference type="InterPro" id="IPR006533">
    <property type="entry name" value="T6SS_Vgr_RhsGE"/>
</dbReference>
<dbReference type="Proteomes" id="UP000706525">
    <property type="component" value="Unassembled WGS sequence"/>
</dbReference>
<dbReference type="Pfam" id="PF04717">
    <property type="entry name" value="Phage_base_V"/>
    <property type="match status" value="1"/>
</dbReference>
<dbReference type="InterPro" id="IPR037026">
    <property type="entry name" value="Vgr_OB-fold_dom_sf"/>
</dbReference>
<dbReference type="SUPFAM" id="SSF69279">
    <property type="entry name" value="Phage tail proteins"/>
    <property type="match status" value="1"/>
</dbReference>
<dbReference type="SUPFAM" id="SSF69349">
    <property type="entry name" value="Phage fibre proteins"/>
    <property type="match status" value="1"/>
</dbReference>
<sequence length="595" mass="63542">MPTYPSIDQDGVLRITVASNGKPLPNLALMAVSVRRAFNRIPWAELVIRDGDMPTGDFEYSDADMFAPGATVTINAGYGDDETQIFSGVVIRHGIKIDGDNDSRLVVECRDLAVKMTIGRRNANYVDQTDSDVLTGLIGAHGLTANVTSTTGSFGELVQFYSSDWDYLIARAEFNGMLVDVENGTVNVLAPDASVKPVFGLTWGTDLYEFDAEMDARLQYESVRATAWDPAQQAIVQGEAAKPSPLNAQGDIDGSTLAKVIGLQTWQLQTATTQEQTTLTGWAKAVQTRAALGRLRGHLRCTGTALAKPGVQVQVSGVGKRFSGAVYVTAVEHALVGGSWFTDVEFGFAQDWKAPHQDVEGPAAAGLMPAVSGLQIGVVQKLDSDPAGAQRIQISLPVMQAETEGVWARLLQGYASNGFGMFFLPEPGDEVIVGYLNDDPSHPVVLGSVYSGKHVPPYTLEAPNNTKAIVTRAKHVVSFDEENKIITVTTPGKNKIVFDDTDQSILIQDQHNNSIKMSQSGIACESPYDITLDAKGNIKMTASMAIEMTAQADFKASGLNVQCEAQVGFTGKGAATAELSASGQTTVKGALVMIN</sequence>
<comment type="caution">
    <text evidence="2">The sequence shown here is derived from an EMBL/GenBank/DDBJ whole genome shotgun (WGS) entry which is preliminary data.</text>
</comment>